<dbReference type="AlphaFoldDB" id="A0AAV4U5D0"/>
<gene>
    <name evidence="1" type="ORF">CEXT_239691</name>
</gene>
<protein>
    <submittedName>
        <fullName evidence="1">Uncharacterized protein</fullName>
    </submittedName>
</protein>
<comment type="caution">
    <text evidence="1">The sequence shown here is derived from an EMBL/GenBank/DDBJ whole genome shotgun (WGS) entry which is preliminary data.</text>
</comment>
<keyword evidence="2" id="KW-1185">Reference proteome</keyword>
<reference evidence="1 2" key="1">
    <citation type="submission" date="2021-06" db="EMBL/GenBank/DDBJ databases">
        <title>Caerostris extrusa draft genome.</title>
        <authorList>
            <person name="Kono N."/>
            <person name="Arakawa K."/>
        </authorList>
    </citation>
    <scope>NUCLEOTIDE SEQUENCE [LARGE SCALE GENOMIC DNA]</scope>
</reference>
<accession>A0AAV4U5D0</accession>
<name>A0AAV4U5D0_CAEEX</name>
<sequence>MHLTSRNVSPLCKMSLLDSPKDCDTVVCEGNVSPLCKMSLLDSPKDCDTVVCEGVRKLNVKKQAETL</sequence>
<evidence type="ECO:0000313" key="1">
    <source>
        <dbReference type="EMBL" id="GIY52961.1"/>
    </source>
</evidence>
<organism evidence="1 2">
    <name type="scientific">Caerostris extrusa</name>
    <name type="common">Bark spider</name>
    <name type="synonym">Caerostris bankana</name>
    <dbReference type="NCBI Taxonomy" id="172846"/>
    <lineage>
        <taxon>Eukaryota</taxon>
        <taxon>Metazoa</taxon>
        <taxon>Ecdysozoa</taxon>
        <taxon>Arthropoda</taxon>
        <taxon>Chelicerata</taxon>
        <taxon>Arachnida</taxon>
        <taxon>Araneae</taxon>
        <taxon>Araneomorphae</taxon>
        <taxon>Entelegynae</taxon>
        <taxon>Araneoidea</taxon>
        <taxon>Araneidae</taxon>
        <taxon>Caerostris</taxon>
    </lineage>
</organism>
<proteinExistence type="predicted"/>
<dbReference type="EMBL" id="BPLR01012311">
    <property type="protein sequence ID" value="GIY52961.1"/>
    <property type="molecule type" value="Genomic_DNA"/>
</dbReference>
<dbReference type="Proteomes" id="UP001054945">
    <property type="component" value="Unassembled WGS sequence"/>
</dbReference>
<evidence type="ECO:0000313" key="2">
    <source>
        <dbReference type="Proteomes" id="UP001054945"/>
    </source>
</evidence>